<accession>A0A2M7Z7L1</accession>
<dbReference type="Proteomes" id="UP000230843">
    <property type="component" value="Unassembled WGS sequence"/>
</dbReference>
<evidence type="ECO:0000313" key="1">
    <source>
        <dbReference type="EMBL" id="PJA90302.1"/>
    </source>
</evidence>
<reference evidence="2" key="1">
    <citation type="submission" date="2017-09" db="EMBL/GenBank/DDBJ databases">
        <title>Depth-based differentiation of microbial function through sediment-hosted aquifers and enrichment of novel symbionts in the deep terrestrial subsurface.</title>
        <authorList>
            <person name="Probst A.J."/>
            <person name="Ladd B."/>
            <person name="Jarett J.K."/>
            <person name="Geller-Mcgrath D.E."/>
            <person name="Sieber C.M.K."/>
            <person name="Emerson J.B."/>
            <person name="Anantharaman K."/>
            <person name="Thomas B.C."/>
            <person name="Malmstrom R."/>
            <person name="Stieglmeier M."/>
            <person name="Klingl A."/>
            <person name="Woyke T."/>
            <person name="Ryan C.M."/>
            <person name="Banfield J.F."/>
        </authorList>
    </citation>
    <scope>NUCLEOTIDE SEQUENCE [LARGE SCALE GENOMIC DNA]</scope>
</reference>
<name>A0A2M7Z7L1_9BACT</name>
<evidence type="ECO:0000313" key="2">
    <source>
        <dbReference type="Proteomes" id="UP000230843"/>
    </source>
</evidence>
<gene>
    <name evidence="1" type="ORF">CO137_00590</name>
</gene>
<comment type="caution">
    <text evidence="1">The sequence shown here is derived from an EMBL/GenBank/DDBJ whole genome shotgun (WGS) entry which is preliminary data.</text>
</comment>
<proteinExistence type="predicted"/>
<dbReference type="EMBL" id="PFVJ01000015">
    <property type="protein sequence ID" value="PJA90302.1"/>
    <property type="molecule type" value="Genomic_DNA"/>
</dbReference>
<protein>
    <submittedName>
        <fullName evidence="1">Uncharacterized protein</fullName>
    </submittedName>
</protein>
<sequence length="184" mass="21551">MGIAYKNFWSLNTDEAVVSGILRDQTDKNIEVLMPMNAQMKGVDLVLMNVNTKKAITIQVKGSKAFEPKKNELKLYGHGNIGWFFLDEKTILNATAEYFIFLVYIIEENVKIGRRTLSPHSIVIPTEKLQKLTREYKKIHGKRYSYYFWVNPKTKEAFDIRDKHFYVSEYLDEIGYEKLNKKVL</sequence>
<organism evidence="1 2">
    <name type="scientific">Candidatus Magasanikbacteria bacterium CG_4_9_14_3_um_filter_32_9</name>
    <dbReference type="NCBI Taxonomy" id="1974644"/>
    <lineage>
        <taxon>Bacteria</taxon>
        <taxon>Candidatus Magasanikiibacteriota</taxon>
    </lineage>
</organism>
<dbReference type="AlphaFoldDB" id="A0A2M7Z7L1"/>